<dbReference type="InterPro" id="IPR044492">
    <property type="entry name" value="P_typ_ATPase_HD_dom"/>
</dbReference>
<dbReference type="PROSITE" id="PS01229">
    <property type="entry name" value="COF_2"/>
    <property type="match status" value="1"/>
</dbReference>
<dbReference type="PROSITE" id="PS00154">
    <property type="entry name" value="ATPASE_E1_E2"/>
    <property type="match status" value="1"/>
</dbReference>
<dbReference type="InterPro" id="IPR018303">
    <property type="entry name" value="ATPase_P-typ_P_site"/>
</dbReference>
<keyword evidence="7" id="KW-1278">Translocase</keyword>
<feature type="transmembrane region" description="Helical" evidence="10">
    <location>
        <begin position="208"/>
        <end position="230"/>
    </location>
</feature>
<dbReference type="SUPFAM" id="SSF81665">
    <property type="entry name" value="Calcium ATPase, transmembrane domain M"/>
    <property type="match status" value="1"/>
</dbReference>
<name>A0A0P1AHF8_PLAHL</name>
<feature type="transmembrane region" description="Helical" evidence="10">
    <location>
        <begin position="1479"/>
        <end position="1498"/>
    </location>
</feature>
<evidence type="ECO:0000256" key="4">
    <source>
        <dbReference type="ARBA" id="ARBA00022741"/>
    </source>
</evidence>
<dbReference type="SUPFAM" id="SSF81653">
    <property type="entry name" value="Calcium ATPase, transduction domain A"/>
    <property type="match status" value="1"/>
</dbReference>
<dbReference type="Gene3D" id="2.70.150.10">
    <property type="entry name" value="Calcium-transporting ATPase, cytoplasmic transduction domain A"/>
    <property type="match status" value="1"/>
</dbReference>
<evidence type="ECO:0000259" key="12">
    <source>
        <dbReference type="Pfam" id="PF00690"/>
    </source>
</evidence>
<dbReference type="InterPro" id="IPR059000">
    <property type="entry name" value="ATPase_P-type_domA"/>
</dbReference>
<accession>A0A0P1AHF8</accession>
<feature type="transmembrane region" description="Helical" evidence="10">
    <location>
        <begin position="1433"/>
        <end position="1459"/>
    </location>
</feature>
<dbReference type="InterPro" id="IPR036412">
    <property type="entry name" value="HAD-like_sf"/>
</dbReference>
<evidence type="ECO:0000256" key="1">
    <source>
        <dbReference type="ARBA" id="ARBA00004141"/>
    </source>
</evidence>
<dbReference type="PANTHER" id="PTHR45630">
    <property type="entry name" value="CATION-TRANSPORTING ATPASE-RELATED"/>
    <property type="match status" value="1"/>
</dbReference>
<dbReference type="GO" id="GO:0140358">
    <property type="term" value="F:P-type transmembrane transporter activity"/>
    <property type="evidence" value="ECO:0007669"/>
    <property type="project" value="InterPro"/>
</dbReference>
<keyword evidence="4" id="KW-0547">Nucleotide-binding</keyword>
<dbReference type="GO" id="GO:0046872">
    <property type="term" value="F:metal ion binding"/>
    <property type="evidence" value="ECO:0007669"/>
    <property type="project" value="UniProtKB-KW"/>
</dbReference>
<feature type="domain" description="Cation-transporting P-type ATPase N-terminal" evidence="12">
    <location>
        <begin position="322"/>
        <end position="372"/>
    </location>
</feature>
<dbReference type="GO" id="GO:0005524">
    <property type="term" value="F:ATP binding"/>
    <property type="evidence" value="ECO:0007669"/>
    <property type="project" value="UniProtKB-KW"/>
</dbReference>
<evidence type="ECO:0000256" key="9">
    <source>
        <dbReference type="ARBA" id="ARBA00023136"/>
    </source>
</evidence>
<dbReference type="InterPro" id="IPR023298">
    <property type="entry name" value="ATPase_P-typ_TM_dom_sf"/>
</dbReference>
<keyword evidence="14" id="KW-1185">Reference proteome</keyword>
<dbReference type="STRING" id="4781.A0A0P1AHF8"/>
<evidence type="ECO:0000256" key="10">
    <source>
        <dbReference type="SAM" id="Phobius"/>
    </source>
</evidence>
<feature type="transmembrane region" description="Helical" evidence="10">
    <location>
        <begin position="1251"/>
        <end position="1271"/>
    </location>
</feature>
<evidence type="ECO:0000313" key="14">
    <source>
        <dbReference type="Proteomes" id="UP000054928"/>
    </source>
</evidence>
<evidence type="ECO:0000256" key="6">
    <source>
        <dbReference type="ARBA" id="ARBA00022842"/>
    </source>
</evidence>
<dbReference type="Pfam" id="PF00122">
    <property type="entry name" value="E1-E2_ATPase"/>
    <property type="match status" value="1"/>
</dbReference>
<evidence type="ECO:0000256" key="2">
    <source>
        <dbReference type="ARBA" id="ARBA00022692"/>
    </source>
</evidence>
<feature type="transmembrane region" description="Helical" evidence="10">
    <location>
        <begin position="1361"/>
        <end position="1382"/>
    </location>
</feature>
<protein>
    <submittedName>
        <fullName evidence="13">P-type atpase superfamily</fullName>
    </submittedName>
</protein>
<dbReference type="Gene3D" id="3.40.1110.10">
    <property type="entry name" value="Calcium-transporting ATPase, cytoplasmic domain N"/>
    <property type="match status" value="1"/>
</dbReference>
<dbReference type="PANTHER" id="PTHR45630:SF6">
    <property type="entry name" value="CATION-TRANSPORTING P-TYPE ATPASE N-TERMINAL DOMAIN-CONTAINING PROTEIN"/>
    <property type="match status" value="1"/>
</dbReference>
<sequence length="1518" mass="168078">MDDVPLHAHLEKRAQDASASVRPRHQWQAATALQREQESTQVTRPSRRVTSANCLSSSSFFPPRTTSSRSNKSFFLVIMGKSNAPPQWTGKSICKLSLHRRRVNPMNLGYGLEHLPFLFLYAFSLYHCYLTVGEPYAQAIREREEQGLAVPSSTDVTIPGEDGGLAAAMLSQGIVREVSLAAPSINDTVILQEENESAPLPNPFLPGILPLLYLLGTIMAHGLLLLFQVWSVRFKAFIRYTSVSCLDDATFVMVVPRSFKGKSSIVEIVRPKHTDGTSAGRPYFVFQKHKYIAEEEEGDKGNVMFRKLKAPTTETIKFYLESCGLRSEQEIEAQLDIYGKNEFSIPQPNFVDMFKQQLLEPLTVFQIFSVCLYMLDEYWQYSLFTLAMILMFEGVTVMSRLKNLQTLRGMGNTAHEIYVYRKKTWKKLKSDLVVPGDIISIKRETIGDQINMVPCDCLLLDGTAVLNEATLTGESVPQMKEAIGSKMSREDLAEQLDMKSGHKVHVLFGGTTVMQADTSAEGNSGSVSIPHAPDHGCTAYVLRTGFSSSQGKLVRMIEFSSGKVTGSSWDAYGLAFLLLIFALLSSGYVLRHGIEQKGKITFELLLRCVLIITSVIPAELPMQTAMAVNSALLNLVKLSIFCTEPFRISLAGKVDICLFDKTGTLTTDQLTAVGVVCEDTTVPTAATPKNNVLGHVPMIAANLDATLVLAGCQSLVQIDGKMVGDPVEEASIRAIDFTYDASTRYCQAKKDLERAGERRWGQGINQKDVFVQIMHRNHFVSKLQRMSVVAKVHLGNKGVRVRSLVKGSPEAIEKLLRPDSIPVWFWPTYQNLARRGMRVLALAYKDIGGRHSESEVAQQPRSWAESDLLFAGFAVFQCLVRKDSGEIIQVLKDSSHQVSMITGDATLTAVHVSKEVGIITRPALILSESSSRGDPLKWTSAVDDSVIAPYKSGDIGVLVRKYDLCVNGKTLVAAGERDDVIWKNLNNIRVYARMTPELKEQVLTLLKTHGHHTLMCGDGGNDVGALKQAHIGVALLGGFGSANADKSVTGLAKYQKGNVAAVSTRDDLMKLHVSALKKRLEQQNVNSAQCKVKQDYVELILSEQKKKSMEAIKKKQQALAKKNPKLKILTKEEQQAEMKKKQEDLEADVRARQARGESFARMKAIAAFAKREAEEKRKLQMERTGSKGFANFANNAAMAQYMDDFDDGELPMVKLGDASIASPFTSRAPSIKGCVDIIRQGRCALVTTMQMYQILAVNCLISSYSLSVLYLDKVKWANSQMMALGMISTVASITLSRATPLDKLSPVRPLTSIFQPALFMSLAGQFLLHLGCMIYLTNLAKEYTPQGDTTHSKPGDFQPNVMSTVIFLINGVQTVSVCAVNYKGRPFMKPMTENPGLLYSLGISIVGVFLLCTERMPVLNKVLQIVPMPDQRFTRILTGLLTLEVLGAFAWDQFCLLMFAPKIFLASIRALTFKDVRQLLKMTAISLVIIYILANIDYDEIERQQQLLEAQRAHEVSS</sequence>
<dbReference type="Gene3D" id="3.40.50.1000">
    <property type="entry name" value="HAD superfamily/HAD-like"/>
    <property type="match status" value="1"/>
</dbReference>
<evidence type="ECO:0000256" key="5">
    <source>
        <dbReference type="ARBA" id="ARBA00022840"/>
    </source>
</evidence>
<dbReference type="Proteomes" id="UP000054928">
    <property type="component" value="Unassembled WGS sequence"/>
</dbReference>
<dbReference type="InterPro" id="IPR004014">
    <property type="entry name" value="ATPase_P-typ_cation-transptr_N"/>
</dbReference>
<keyword evidence="6" id="KW-0460">Magnesium</keyword>
<dbReference type="SFLD" id="SFLDS00003">
    <property type="entry name" value="Haloacid_Dehalogenase"/>
    <property type="match status" value="1"/>
</dbReference>
<dbReference type="SFLD" id="SFLDG00002">
    <property type="entry name" value="C1.7:_P-type_atpase_like"/>
    <property type="match status" value="1"/>
</dbReference>
<keyword evidence="8 10" id="KW-1133">Transmembrane helix</keyword>
<organism evidence="13 14">
    <name type="scientific">Plasmopara halstedii</name>
    <name type="common">Downy mildew of sunflower</name>
    <dbReference type="NCBI Taxonomy" id="4781"/>
    <lineage>
        <taxon>Eukaryota</taxon>
        <taxon>Sar</taxon>
        <taxon>Stramenopiles</taxon>
        <taxon>Oomycota</taxon>
        <taxon>Peronosporomycetes</taxon>
        <taxon>Peronosporales</taxon>
        <taxon>Peronosporaceae</taxon>
        <taxon>Plasmopara</taxon>
    </lineage>
</organism>
<keyword evidence="9 10" id="KW-0472">Membrane</keyword>
<dbReference type="OrthoDB" id="48943at2759"/>
<dbReference type="InterPro" id="IPR008250">
    <property type="entry name" value="ATPase_P-typ_transduc_dom_A_sf"/>
</dbReference>
<evidence type="ECO:0000256" key="7">
    <source>
        <dbReference type="ARBA" id="ARBA00022967"/>
    </source>
</evidence>
<feature type="domain" description="P-type ATPase A" evidence="11">
    <location>
        <begin position="416"/>
        <end position="557"/>
    </location>
</feature>
<dbReference type="SUPFAM" id="SSF56784">
    <property type="entry name" value="HAD-like"/>
    <property type="match status" value="1"/>
</dbReference>
<keyword evidence="2 10" id="KW-0812">Transmembrane</keyword>
<dbReference type="SFLD" id="SFLDF00027">
    <property type="entry name" value="p-type_atpase"/>
    <property type="match status" value="1"/>
</dbReference>
<dbReference type="InterPro" id="IPR023299">
    <property type="entry name" value="ATPase_P-typ_cyto_dom_N"/>
</dbReference>
<dbReference type="GO" id="GO:0016020">
    <property type="term" value="C:membrane"/>
    <property type="evidence" value="ECO:0007669"/>
    <property type="project" value="UniProtKB-SubCell"/>
</dbReference>
<evidence type="ECO:0000259" key="11">
    <source>
        <dbReference type="Pfam" id="PF00122"/>
    </source>
</evidence>
<dbReference type="NCBIfam" id="TIGR01657">
    <property type="entry name" value="P-ATPase-V"/>
    <property type="match status" value="1"/>
</dbReference>
<keyword evidence="5" id="KW-0067">ATP-binding</keyword>
<dbReference type="InterPro" id="IPR023214">
    <property type="entry name" value="HAD_sf"/>
</dbReference>
<feature type="transmembrane region" description="Helical" evidence="10">
    <location>
        <begin position="1313"/>
        <end position="1340"/>
    </location>
</feature>
<evidence type="ECO:0000256" key="8">
    <source>
        <dbReference type="ARBA" id="ARBA00022989"/>
    </source>
</evidence>
<dbReference type="SUPFAM" id="SSF81660">
    <property type="entry name" value="Metal cation-transporting ATPase, ATP-binding domain N"/>
    <property type="match status" value="1"/>
</dbReference>
<evidence type="ECO:0000313" key="13">
    <source>
        <dbReference type="EMBL" id="CEG40398.1"/>
    </source>
</evidence>
<dbReference type="PRINTS" id="PR00119">
    <property type="entry name" value="CATATPASE"/>
</dbReference>
<dbReference type="GeneID" id="36405656"/>
<keyword evidence="3" id="KW-0479">Metal-binding</keyword>
<dbReference type="GO" id="GO:0019829">
    <property type="term" value="F:ATPase-coupled monoatomic cation transmembrane transporter activity"/>
    <property type="evidence" value="ECO:0007669"/>
    <property type="project" value="TreeGrafter"/>
</dbReference>
<feature type="transmembrane region" description="Helical" evidence="10">
    <location>
        <begin position="571"/>
        <end position="590"/>
    </location>
</feature>
<dbReference type="Pfam" id="PF00690">
    <property type="entry name" value="Cation_ATPase_N"/>
    <property type="match status" value="1"/>
</dbReference>
<reference evidence="14" key="1">
    <citation type="submission" date="2014-09" db="EMBL/GenBank/DDBJ databases">
        <authorList>
            <person name="Sharma Rahul"/>
            <person name="Thines Marco"/>
        </authorList>
    </citation>
    <scope>NUCLEOTIDE SEQUENCE [LARGE SCALE GENOMIC DNA]</scope>
</reference>
<dbReference type="InterPro" id="IPR006544">
    <property type="entry name" value="P-type_TPase_V"/>
</dbReference>
<evidence type="ECO:0000256" key="3">
    <source>
        <dbReference type="ARBA" id="ARBA00022723"/>
    </source>
</evidence>
<comment type="subcellular location">
    <subcellularLocation>
        <location evidence="1">Membrane</location>
        <topology evidence="1">Multi-pass membrane protein</topology>
    </subcellularLocation>
</comment>
<proteinExistence type="predicted"/>
<feature type="transmembrane region" description="Helical" evidence="10">
    <location>
        <begin position="1394"/>
        <end position="1412"/>
    </location>
</feature>
<dbReference type="EMBL" id="CCYD01000482">
    <property type="protein sequence ID" value="CEG40398.1"/>
    <property type="molecule type" value="Genomic_DNA"/>
</dbReference>
<dbReference type="RefSeq" id="XP_024576767.1">
    <property type="nucleotide sequence ID" value="XM_024726052.1"/>
</dbReference>
<dbReference type="OMA" id="WPTYQSL"/>